<dbReference type="GO" id="GO:0000976">
    <property type="term" value="F:transcription cis-regulatory region binding"/>
    <property type="evidence" value="ECO:0007669"/>
    <property type="project" value="TreeGrafter"/>
</dbReference>
<reference evidence="7 8" key="1">
    <citation type="submission" date="2019-04" db="EMBL/GenBank/DDBJ databases">
        <title>Streptomyces lasaliensis sp. nov., an Actinomycete isolated from soil which produces the polyether antibiotic lasalocid.</title>
        <authorList>
            <person name="Erwin G."/>
            <person name="Haber C."/>
        </authorList>
    </citation>
    <scope>NUCLEOTIDE SEQUENCE [LARGE SCALE GENOMIC DNA]</scope>
    <source>
        <strain evidence="7 8">X-537</strain>
    </source>
</reference>
<dbReference type="PROSITE" id="PS50977">
    <property type="entry name" value="HTH_TETR_2"/>
    <property type="match status" value="1"/>
</dbReference>
<keyword evidence="1" id="KW-0805">Transcription regulation</keyword>
<accession>A0A4U5WJP1</accession>
<dbReference type="SUPFAM" id="SSF46689">
    <property type="entry name" value="Homeodomain-like"/>
    <property type="match status" value="1"/>
</dbReference>
<evidence type="ECO:0000256" key="5">
    <source>
        <dbReference type="SAM" id="MobiDB-lite"/>
    </source>
</evidence>
<dbReference type="InterPro" id="IPR001647">
    <property type="entry name" value="HTH_TetR"/>
</dbReference>
<dbReference type="AlphaFoldDB" id="A0A4U5WJP1"/>
<evidence type="ECO:0000256" key="3">
    <source>
        <dbReference type="ARBA" id="ARBA00023163"/>
    </source>
</evidence>
<evidence type="ECO:0000313" key="8">
    <source>
        <dbReference type="Proteomes" id="UP000305929"/>
    </source>
</evidence>
<name>A0A4U5WJP1_STRLS</name>
<dbReference type="OrthoDB" id="3818006at2"/>
<dbReference type="Gene3D" id="1.10.10.60">
    <property type="entry name" value="Homeodomain-like"/>
    <property type="match status" value="1"/>
</dbReference>
<evidence type="ECO:0000256" key="2">
    <source>
        <dbReference type="ARBA" id="ARBA00023125"/>
    </source>
</evidence>
<keyword evidence="3" id="KW-0804">Transcription</keyword>
<keyword evidence="2 4" id="KW-0238">DNA-binding</keyword>
<evidence type="ECO:0000313" key="7">
    <source>
        <dbReference type="EMBL" id="TKT02010.1"/>
    </source>
</evidence>
<feature type="DNA-binding region" description="H-T-H motif" evidence="4">
    <location>
        <begin position="57"/>
        <end position="76"/>
    </location>
</feature>
<evidence type="ECO:0000259" key="6">
    <source>
        <dbReference type="PROSITE" id="PS50977"/>
    </source>
</evidence>
<dbReference type="GO" id="GO:0003700">
    <property type="term" value="F:DNA-binding transcription factor activity"/>
    <property type="evidence" value="ECO:0007669"/>
    <property type="project" value="TreeGrafter"/>
</dbReference>
<sequence>MAEPHDTDRPSDLNEPQPIIWQRPERGARGPVPAYSRERIAEVAIALADGEGIEAVTMRRIAKELGTGAMTLYRYLPTKEDLYAVVIDQALGYEPQEPTGDVRADLATFARRYRETLRRHPWLAHAVASRPVMGPNMLRGNERDLALVDGRGLGIDEMMQVVNLIRHWVTGATQAETAEREAALRSGMDRRTWQQRMGPYIRELLATGRFPYLDRMVREARYPSRDERFETGLAVLLDGIEARFPALAGRPG</sequence>
<dbReference type="Pfam" id="PF00440">
    <property type="entry name" value="TetR_N"/>
    <property type="match status" value="1"/>
</dbReference>
<evidence type="ECO:0000256" key="4">
    <source>
        <dbReference type="PROSITE-ProRule" id="PRU00335"/>
    </source>
</evidence>
<dbReference type="PANTHER" id="PTHR30055:SF151">
    <property type="entry name" value="TRANSCRIPTIONAL REGULATORY PROTEIN"/>
    <property type="match status" value="1"/>
</dbReference>
<organism evidence="7 8">
    <name type="scientific">Streptomyces lasalocidi</name>
    <name type="common">Streptomyces lasaliensis</name>
    <dbReference type="NCBI Taxonomy" id="324833"/>
    <lineage>
        <taxon>Bacteria</taxon>
        <taxon>Bacillati</taxon>
        <taxon>Actinomycetota</taxon>
        <taxon>Actinomycetes</taxon>
        <taxon>Kitasatosporales</taxon>
        <taxon>Streptomycetaceae</taxon>
        <taxon>Streptomyces</taxon>
    </lineage>
</organism>
<dbReference type="InterPro" id="IPR004111">
    <property type="entry name" value="Repressor_TetR_C"/>
</dbReference>
<dbReference type="EMBL" id="SZNQ01000001">
    <property type="protein sequence ID" value="TKT02010.1"/>
    <property type="molecule type" value="Genomic_DNA"/>
</dbReference>
<gene>
    <name evidence="7" type="ORF">E4U91_19215</name>
</gene>
<dbReference type="Proteomes" id="UP000305929">
    <property type="component" value="Unassembled WGS sequence"/>
</dbReference>
<feature type="compositionally biased region" description="Basic and acidic residues" evidence="5">
    <location>
        <begin position="1"/>
        <end position="12"/>
    </location>
</feature>
<dbReference type="InterPro" id="IPR036271">
    <property type="entry name" value="Tet_transcr_reg_TetR-rel_C_sf"/>
</dbReference>
<dbReference type="GO" id="GO:0045892">
    <property type="term" value="P:negative regulation of DNA-templated transcription"/>
    <property type="evidence" value="ECO:0007669"/>
    <property type="project" value="InterPro"/>
</dbReference>
<dbReference type="InterPro" id="IPR050109">
    <property type="entry name" value="HTH-type_TetR-like_transc_reg"/>
</dbReference>
<dbReference type="RefSeq" id="WP_137308003.1">
    <property type="nucleotide sequence ID" value="NZ_SZNQ01000001.1"/>
</dbReference>
<dbReference type="Gene3D" id="1.10.357.10">
    <property type="entry name" value="Tetracycline Repressor, domain 2"/>
    <property type="match status" value="1"/>
</dbReference>
<dbReference type="Pfam" id="PF02909">
    <property type="entry name" value="TetR_C_1"/>
    <property type="match status" value="1"/>
</dbReference>
<evidence type="ECO:0000256" key="1">
    <source>
        <dbReference type="ARBA" id="ARBA00023015"/>
    </source>
</evidence>
<dbReference type="SUPFAM" id="SSF48498">
    <property type="entry name" value="Tetracyclin repressor-like, C-terminal domain"/>
    <property type="match status" value="1"/>
</dbReference>
<comment type="caution">
    <text evidence="7">The sequence shown here is derived from an EMBL/GenBank/DDBJ whole genome shotgun (WGS) entry which is preliminary data.</text>
</comment>
<keyword evidence="8" id="KW-1185">Reference proteome</keyword>
<dbReference type="PANTHER" id="PTHR30055">
    <property type="entry name" value="HTH-TYPE TRANSCRIPTIONAL REGULATOR RUTR"/>
    <property type="match status" value="1"/>
</dbReference>
<dbReference type="InterPro" id="IPR009057">
    <property type="entry name" value="Homeodomain-like_sf"/>
</dbReference>
<proteinExistence type="predicted"/>
<feature type="region of interest" description="Disordered" evidence="5">
    <location>
        <begin position="1"/>
        <end position="31"/>
    </location>
</feature>
<feature type="domain" description="HTH tetR-type" evidence="6">
    <location>
        <begin position="34"/>
        <end position="94"/>
    </location>
</feature>
<protein>
    <submittedName>
        <fullName evidence="7">TetR/AcrR family transcriptional regulator</fullName>
    </submittedName>
</protein>